<evidence type="ECO:0000313" key="3">
    <source>
        <dbReference type="EMBL" id="CAG5097771.1"/>
    </source>
</evidence>
<sequence length="177" mass="20159">MFYYYTQAFIYNPQFQSSNVFRCHFCGRSFTWIASLRLHQKMACGKPPNFYCSLCTYKSNFKGNLKRHMFNVHKIVLPPAISYRQAPAPRVSSLRADVLLGIEPQEAPQNGLWQAQQHSLFLPLLPLQIQSTRQFLQASPLCAQHQKSILCPAPVQGLTLPVIRARYATDSIVSEAI</sequence>
<keyword evidence="4" id="KW-1185">Reference proteome</keyword>
<dbReference type="InterPro" id="IPR013087">
    <property type="entry name" value="Znf_C2H2_type"/>
</dbReference>
<keyword evidence="1" id="KW-0863">Zinc-finger</keyword>
<evidence type="ECO:0000313" key="4">
    <source>
        <dbReference type="Proteomes" id="UP000786811"/>
    </source>
</evidence>
<protein>
    <submittedName>
        <fullName evidence="3">Isoforms J/P/Q/S/Z (Drosophila melanogaster)</fullName>
    </submittedName>
</protein>
<proteinExistence type="predicted"/>
<comment type="caution">
    <text evidence="3">The sequence shown here is derived from an EMBL/GenBank/DDBJ whole genome shotgun (WGS) entry which is preliminary data.</text>
</comment>
<dbReference type="EMBL" id="CAJNRD030001121">
    <property type="protein sequence ID" value="CAG5097771.1"/>
    <property type="molecule type" value="Genomic_DNA"/>
</dbReference>
<dbReference type="Proteomes" id="UP000786811">
    <property type="component" value="Unassembled WGS sequence"/>
</dbReference>
<name>A0A8J2HHE7_COTCN</name>
<dbReference type="GO" id="GO:0008270">
    <property type="term" value="F:zinc ion binding"/>
    <property type="evidence" value="ECO:0007669"/>
    <property type="project" value="UniProtKB-KW"/>
</dbReference>
<keyword evidence="1" id="KW-0479">Metal-binding</keyword>
<dbReference type="OrthoDB" id="10004641at2759"/>
<dbReference type="InterPro" id="IPR036236">
    <property type="entry name" value="Znf_C2H2_sf"/>
</dbReference>
<evidence type="ECO:0000259" key="2">
    <source>
        <dbReference type="PROSITE" id="PS50157"/>
    </source>
</evidence>
<keyword evidence="1" id="KW-0862">Zinc</keyword>
<reference evidence="3" key="1">
    <citation type="submission" date="2021-04" db="EMBL/GenBank/DDBJ databases">
        <authorList>
            <person name="Chebbi M.A.C M."/>
        </authorList>
    </citation>
    <scope>NUCLEOTIDE SEQUENCE</scope>
</reference>
<gene>
    <name evidence="3" type="ORF">HICCMSTLAB_LOCUS8869</name>
</gene>
<evidence type="ECO:0000256" key="1">
    <source>
        <dbReference type="PROSITE-ProRule" id="PRU00042"/>
    </source>
</evidence>
<dbReference type="Gene3D" id="3.30.160.60">
    <property type="entry name" value="Classic Zinc Finger"/>
    <property type="match status" value="1"/>
</dbReference>
<organism evidence="3 4">
    <name type="scientific">Cotesia congregata</name>
    <name type="common">Parasitoid wasp</name>
    <name type="synonym">Apanteles congregatus</name>
    <dbReference type="NCBI Taxonomy" id="51543"/>
    <lineage>
        <taxon>Eukaryota</taxon>
        <taxon>Metazoa</taxon>
        <taxon>Ecdysozoa</taxon>
        <taxon>Arthropoda</taxon>
        <taxon>Hexapoda</taxon>
        <taxon>Insecta</taxon>
        <taxon>Pterygota</taxon>
        <taxon>Neoptera</taxon>
        <taxon>Endopterygota</taxon>
        <taxon>Hymenoptera</taxon>
        <taxon>Apocrita</taxon>
        <taxon>Ichneumonoidea</taxon>
        <taxon>Braconidae</taxon>
        <taxon>Microgastrinae</taxon>
        <taxon>Cotesia</taxon>
    </lineage>
</organism>
<dbReference type="SUPFAM" id="SSF57667">
    <property type="entry name" value="beta-beta-alpha zinc fingers"/>
    <property type="match status" value="1"/>
</dbReference>
<dbReference type="SMART" id="SM00355">
    <property type="entry name" value="ZnF_C2H2"/>
    <property type="match status" value="2"/>
</dbReference>
<accession>A0A8J2HHE7</accession>
<feature type="domain" description="C2H2-type" evidence="2">
    <location>
        <begin position="21"/>
        <end position="48"/>
    </location>
</feature>
<dbReference type="PROSITE" id="PS50157">
    <property type="entry name" value="ZINC_FINGER_C2H2_2"/>
    <property type="match status" value="1"/>
</dbReference>
<dbReference type="AlphaFoldDB" id="A0A8J2HHE7"/>